<name>A0ABR8K0W2_9BACT</name>
<comment type="caution">
    <text evidence="4">The sequence shown here is derived from an EMBL/GenBank/DDBJ whole genome shotgun (WGS) entry which is preliminary data.</text>
</comment>
<organism evidence="4 5">
    <name type="scientific">Hymenobacter armeniacus</name>
    <dbReference type="NCBI Taxonomy" id="2771358"/>
    <lineage>
        <taxon>Bacteria</taxon>
        <taxon>Pseudomonadati</taxon>
        <taxon>Bacteroidota</taxon>
        <taxon>Cytophagia</taxon>
        <taxon>Cytophagales</taxon>
        <taxon>Hymenobacteraceae</taxon>
        <taxon>Hymenobacter</taxon>
    </lineage>
</organism>
<feature type="chain" id="PRO_5047013309" description="DUF5683 domain-containing protein" evidence="2">
    <location>
        <begin position="29"/>
        <end position="249"/>
    </location>
</feature>
<dbReference type="RefSeq" id="WP_190927370.1">
    <property type="nucleotide sequence ID" value="NZ_JACXAC010000006.1"/>
</dbReference>
<feature type="compositionally biased region" description="Basic and acidic residues" evidence="1">
    <location>
        <begin position="52"/>
        <end position="66"/>
    </location>
</feature>
<reference evidence="4 5" key="1">
    <citation type="submission" date="2020-09" db="EMBL/GenBank/DDBJ databases">
        <authorList>
            <person name="Kim M.K."/>
        </authorList>
    </citation>
    <scope>NUCLEOTIDE SEQUENCE [LARGE SCALE GENOMIC DNA]</scope>
    <source>
        <strain evidence="4 5">BT189</strain>
    </source>
</reference>
<feature type="compositionally biased region" description="Low complexity" evidence="1">
    <location>
        <begin position="30"/>
        <end position="45"/>
    </location>
</feature>
<evidence type="ECO:0000256" key="2">
    <source>
        <dbReference type="SAM" id="SignalP"/>
    </source>
</evidence>
<dbReference type="EMBL" id="JACXAC010000006">
    <property type="protein sequence ID" value="MBD2724034.1"/>
    <property type="molecule type" value="Genomic_DNA"/>
</dbReference>
<evidence type="ECO:0000313" key="4">
    <source>
        <dbReference type="EMBL" id="MBD2724034.1"/>
    </source>
</evidence>
<keyword evidence="2" id="KW-0732">Signal</keyword>
<feature type="domain" description="DUF5683" evidence="3">
    <location>
        <begin position="92"/>
        <end position="245"/>
    </location>
</feature>
<dbReference type="InterPro" id="IPR043738">
    <property type="entry name" value="DUF5683"/>
</dbReference>
<sequence>MKKLYHHIAALLVLAGSLLAGHSGGAQVFNPNNPTNPNDPTGRTPAAILADTTERRDPVVTPEAKRSKAAADSAKRTERMFRAFGYQGIRLTRPGKAALLATILPGAGQIYNRRWWKLPVVYGALGGVVGAEIFWQRRFTEFSDAYDLVTANPKLIGSQSLSPRARLYTRPDGIKSALVYYRGNRDIFYLYIGLAYGLQIVDALVDAHLKDFDVSDDLAVHWQPTLLQVPGQGALLPFTPGLQVALRVK</sequence>
<dbReference type="Pfam" id="PF18935">
    <property type="entry name" value="DUF5683"/>
    <property type="match status" value="1"/>
</dbReference>
<evidence type="ECO:0000256" key="1">
    <source>
        <dbReference type="SAM" id="MobiDB-lite"/>
    </source>
</evidence>
<proteinExistence type="predicted"/>
<accession>A0ABR8K0W2</accession>
<dbReference type="Proteomes" id="UP000606003">
    <property type="component" value="Unassembled WGS sequence"/>
</dbReference>
<protein>
    <recommendedName>
        <fullName evidence="3">DUF5683 domain-containing protein</fullName>
    </recommendedName>
</protein>
<feature type="region of interest" description="Disordered" evidence="1">
    <location>
        <begin position="28"/>
        <end position="72"/>
    </location>
</feature>
<evidence type="ECO:0000259" key="3">
    <source>
        <dbReference type="Pfam" id="PF18935"/>
    </source>
</evidence>
<keyword evidence="5" id="KW-1185">Reference proteome</keyword>
<feature type="signal peptide" evidence="2">
    <location>
        <begin position="1"/>
        <end position="28"/>
    </location>
</feature>
<evidence type="ECO:0000313" key="5">
    <source>
        <dbReference type="Proteomes" id="UP000606003"/>
    </source>
</evidence>
<gene>
    <name evidence="4" type="ORF">IC234_18040</name>
</gene>